<organism evidence="1 2">
    <name type="scientific">Tengunoibacter tsumagoiensis</name>
    <dbReference type="NCBI Taxonomy" id="2014871"/>
    <lineage>
        <taxon>Bacteria</taxon>
        <taxon>Bacillati</taxon>
        <taxon>Chloroflexota</taxon>
        <taxon>Ktedonobacteria</taxon>
        <taxon>Ktedonobacterales</taxon>
        <taxon>Dictyobacteraceae</taxon>
        <taxon>Tengunoibacter</taxon>
    </lineage>
</organism>
<evidence type="ECO:0000313" key="1">
    <source>
        <dbReference type="EMBL" id="GCE12559.1"/>
    </source>
</evidence>
<sequence>MPSPVSTPTVQANHPASLQEFPLSSAFTPGAVALDGQGNLWFAESDGNLTTKIAQMTSNGVLHEYPLPTPQALVSHLTLGADHTIWFTEYVLDEPNNKIGKITPEGVVSEFLIPDGHIPQAITATANGDLWFAEPNAIGCLTLQGDVQEYPLPPQTGNPQAIAAGADGNLWFTEIGHIGQITPTGTLHEYPLENDELPTFINASSDGTIWFADIPTANHPAYIGYIDKERKVTQISQQHTQINDITSGPDGKLWFTEAPLDISASTTIIGKISRMTTDGTTNTITFANRLPEKIIQTSTGKIWFTEQTFNPQKAKKGATHKLYKIGLLEDLTIEHYQ</sequence>
<reference evidence="2" key="1">
    <citation type="submission" date="2018-12" db="EMBL/GenBank/DDBJ databases">
        <title>Tengunoibacter tsumagoiensis gen. nov., sp. nov., Dictyobacter kobayashii sp. nov., D. alpinus sp. nov., and D. joshuensis sp. nov. and description of Dictyobacteraceae fam. nov. within the order Ktedonobacterales isolated from Tengu-no-mugimeshi.</title>
        <authorList>
            <person name="Wang C.M."/>
            <person name="Zheng Y."/>
            <person name="Sakai Y."/>
            <person name="Toyoda A."/>
            <person name="Minakuchi Y."/>
            <person name="Abe K."/>
            <person name="Yokota A."/>
            <person name="Yabe S."/>
        </authorList>
    </citation>
    <scope>NUCLEOTIDE SEQUENCE [LARGE SCALE GENOMIC DNA]</scope>
    <source>
        <strain evidence="2">Uno3</strain>
    </source>
</reference>
<evidence type="ECO:0000313" key="2">
    <source>
        <dbReference type="Proteomes" id="UP000287352"/>
    </source>
</evidence>
<dbReference type="Proteomes" id="UP000287352">
    <property type="component" value="Unassembled WGS sequence"/>
</dbReference>
<dbReference type="PANTHER" id="PTHR40274:SF3">
    <property type="entry name" value="VIRGINIAMYCIN B LYASE"/>
    <property type="match status" value="1"/>
</dbReference>
<dbReference type="Pfam" id="PF24684">
    <property type="entry name" value="Vgb_lyase"/>
    <property type="match status" value="1"/>
</dbReference>
<dbReference type="InterPro" id="IPR051344">
    <property type="entry name" value="Vgb"/>
</dbReference>
<dbReference type="EMBL" id="BIFR01000001">
    <property type="protein sequence ID" value="GCE12559.1"/>
    <property type="molecule type" value="Genomic_DNA"/>
</dbReference>
<name>A0A402A0H1_9CHLR</name>
<accession>A0A402A0H1</accession>
<dbReference type="Gene3D" id="2.130.10.10">
    <property type="entry name" value="YVTN repeat-like/Quinoprotein amine dehydrogenase"/>
    <property type="match status" value="1"/>
</dbReference>
<dbReference type="SUPFAM" id="SSF101898">
    <property type="entry name" value="NHL repeat"/>
    <property type="match status" value="1"/>
</dbReference>
<dbReference type="PANTHER" id="PTHR40274">
    <property type="entry name" value="VIRGINIAMYCIN B LYASE"/>
    <property type="match status" value="1"/>
</dbReference>
<comment type="caution">
    <text evidence="1">The sequence shown here is derived from an EMBL/GenBank/DDBJ whole genome shotgun (WGS) entry which is preliminary data.</text>
</comment>
<dbReference type="InterPro" id="IPR015943">
    <property type="entry name" value="WD40/YVTN_repeat-like_dom_sf"/>
</dbReference>
<keyword evidence="2" id="KW-1185">Reference proteome</keyword>
<dbReference type="AlphaFoldDB" id="A0A402A0H1"/>
<protein>
    <recommendedName>
        <fullName evidence="3">Virginiamycin B lyase</fullName>
    </recommendedName>
</protein>
<gene>
    <name evidence="1" type="ORF">KTT_24180</name>
</gene>
<proteinExistence type="predicted"/>
<evidence type="ECO:0008006" key="3">
    <source>
        <dbReference type="Google" id="ProtNLM"/>
    </source>
</evidence>